<evidence type="ECO:0000313" key="2">
    <source>
        <dbReference type="EMBL" id="TEB29914.1"/>
    </source>
</evidence>
<evidence type="ECO:0000256" key="1">
    <source>
        <dbReference type="SAM" id="MobiDB-lite"/>
    </source>
</evidence>
<feature type="region of interest" description="Disordered" evidence="1">
    <location>
        <begin position="138"/>
        <end position="171"/>
    </location>
</feature>
<proteinExistence type="predicted"/>
<dbReference type="Proteomes" id="UP000298030">
    <property type="component" value="Unassembled WGS sequence"/>
</dbReference>
<evidence type="ECO:0000313" key="3">
    <source>
        <dbReference type="Proteomes" id="UP000298030"/>
    </source>
</evidence>
<accession>A0A4Y7T7I3</accession>
<reference evidence="2 3" key="1">
    <citation type="journal article" date="2019" name="Nat. Ecol. Evol.">
        <title>Megaphylogeny resolves global patterns of mushroom evolution.</title>
        <authorList>
            <person name="Varga T."/>
            <person name="Krizsan K."/>
            <person name="Foldi C."/>
            <person name="Dima B."/>
            <person name="Sanchez-Garcia M."/>
            <person name="Sanchez-Ramirez S."/>
            <person name="Szollosi G.J."/>
            <person name="Szarkandi J.G."/>
            <person name="Papp V."/>
            <person name="Albert L."/>
            <person name="Andreopoulos W."/>
            <person name="Angelini C."/>
            <person name="Antonin V."/>
            <person name="Barry K.W."/>
            <person name="Bougher N.L."/>
            <person name="Buchanan P."/>
            <person name="Buyck B."/>
            <person name="Bense V."/>
            <person name="Catcheside P."/>
            <person name="Chovatia M."/>
            <person name="Cooper J."/>
            <person name="Damon W."/>
            <person name="Desjardin D."/>
            <person name="Finy P."/>
            <person name="Geml J."/>
            <person name="Haridas S."/>
            <person name="Hughes K."/>
            <person name="Justo A."/>
            <person name="Karasinski D."/>
            <person name="Kautmanova I."/>
            <person name="Kiss B."/>
            <person name="Kocsube S."/>
            <person name="Kotiranta H."/>
            <person name="LaButti K.M."/>
            <person name="Lechner B.E."/>
            <person name="Liimatainen K."/>
            <person name="Lipzen A."/>
            <person name="Lukacs Z."/>
            <person name="Mihaltcheva S."/>
            <person name="Morgado L.N."/>
            <person name="Niskanen T."/>
            <person name="Noordeloos M.E."/>
            <person name="Ohm R.A."/>
            <person name="Ortiz-Santana B."/>
            <person name="Ovrebo C."/>
            <person name="Racz N."/>
            <person name="Riley R."/>
            <person name="Savchenko A."/>
            <person name="Shiryaev A."/>
            <person name="Soop K."/>
            <person name="Spirin V."/>
            <person name="Szebenyi C."/>
            <person name="Tomsovsky M."/>
            <person name="Tulloss R.E."/>
            <person name="Uehling J."/>
            <person name="Grigoriev I.V."/>
            <person name="Vagvolgyi C."/>
            <person name="Papp T."/>
            <person name="Martin F.M."/>
            <person name="Miettinen O."/>
            <person name="Hibbett D.S."/>
            <person name="Nagy L.G."/>
        </authorList>
    </citation>
    <scope>NUCLEOTIDE SEQUENCE [LARGE SCALE GENOMIC DNA]</scope>
    <source>
        <strain evidence="2 3">FP101781</strain>
    </source>
</reference>
<comment type="caution">
    <text evidence="2">The sequence shown here is derived from an EMBL/GenBank/DDBJ whole genome shotgun (WGS) entry which is preliminary data.</text>
</comment>
<dbReference type="EMBL" id="QPFP01000025">
    <property type="protein sequence ID" value="TEB29914.1"/>
    <property type="molecule type" value="Genomic_DNA"/>
</dbReference>
<protein>
    <submittedName>
        <fullName evidence="2">Uncharacterized protein</fullName>
    </submittedName>
</protein>
<gene>
    <name evidence="2" type="ORF">FA13DRAFT_601858</name>
</gene>
<dbReference type="AlphaFoldDB" id="A0A4Y7T7I3"/>
<name>A0A4Y7T7I3_COPMI</name>
<keyword evidence="3" id="KW-1185">Reference proteome</keyword>
<organism evidence="2 3">
    <name type="scientific">Coprinellus micaceus</name>
    <name type="common">Glistening ink-cap mushroom</name>
    <name type="synonym">Coprinus micaceus</name>
    <dbReference type="NCBI Taxonomy" id="71717"/>
    <lineage>
        <taxon>Eukaryota</taxon>
        <taxon>Fungi</taxon>
        <taxon>Dikarya</taxon>
        <taxon>Basidiomycota</taxon>
        <taxon>Agaricomycotina</taxon>
        <taxon>Agaricomycetes</taxon>
        <taxon>Agaricomycetidae</taxon>
        <taxon>Agaricales</taxon>
        <taxon>Agaricineae</taxon>
        <taxon>Psathyrellaceae</taxon>
        <taxon>Coprinellus</taxon>
    </lineage>
</organism>
<sequence length="171" mass="18698">MESNLISSREVPLRPSCRAWALGNIVSPSCLVYSTRHDTFERPLIAAQAPASLEATSYILGLRLYIRIEARLGSNSRWAQAFFHLTGNGLTQREGQKPLGFAPGAGTEGSLEAQARSRDQQHESWIFLGSTPGAAIERSRAALSPSPFSTHSHPTRLPYQEPGWALQSRVG</sequence>